<evidence type="ECO:0000313" key="2">
    <source>
        <dbReference type="Proteomes" id="UP001178662"/>
    </source>
</evidence>
<sequence length="102" mass="11623">MSKRPRQLIQVKPVDDASKLGQITKQELLAESEKYDQDNYNPIQNLADKEMLIPTNKSEVVTIRLSPQENQLISNLADENGLTKSAFIRMVVKRAIKEQEAQ</sequence>
<dbReference type="EMBL" id="CP119317">
    <property type="protein sequence ID" value="WEK53468.1"/>
    <property type="molecule type" value="Genomic_DNA"/>
</dbReference>
<proteinExistence type="predicted"/>
<gene>
    <name evidence="1" type="ORF">P0Y55_12860</name>
</gene>
<reference evidence="1" key="1">
    <citation type="submission" date="2023-03" db="EMBL/GenBank/DDBJ databases">
        <title>Andean soil-derived lignocellulolytic bacterial consortium as a source of novel taxa and putative plastic-active enzymes.</title>
        <authorList>
            <person name="Diaz-Garcia L."/>
            <person name="Chuvochina M."/>
            <person name="Feuerriegel G."/>
            <person name="Bunk B."/>
            <person name="Sproer C."/>
            <person name="Streit W.R."/>
            <person name="Rodriguez L.M."/>
            <person name="Overmann J."/>
            <person name="Jimenez D.J."/>
        </authorList>
    </citation>
    <scope>NUCLEOTIDE SEQUENCE</scope>
    <source>
        <strain evidence="1">MAG 2441</strain>
    </source>
</reference>
<accession>A0AA95J9M7</accession>
<dbReference type="Pfam" id="PF21983">
    <property type="entry name" value="NikA-like"/>
    <property type="match status" value="1"/>
</dbReference>
<name>A0AA95J9M7_9BACL</name>
<protein>
    <submittedName>
        <fullName evidence="1">Uncharacterized protein</fullName>
    </submittedName>
</protein>
<dbReference type="AlphaFoldDB" id="A0AA95J9M7"/>
<dbReference type="Proteomes" id="UP001178662">
    <property type="component" value="Chromosome"/>
</dbReference>
<keyword evidence="2" id="KW-1185">Reference proteome</keyword>
<organism evidence="1 2">
    <name type="scientific">Candidatus Cohnella colombiensis</name>
    <dbReference type="NCBI Taxonomy" id="3121368"/>
    <lineage>
        <taxon>Bacteria</taxon>
        <taxon>Bacillati</taxon>
        <taxon>Bacillota</taxon>
        <taxon>Bacilli</taxon>
        <taxon>Bacillales</taxon>
        <taxon>Paenibacillaceae</taxon>
        <taxon>Cohnella</taxon>
    </lineage>
</organism>
<dbReference type="InterPro" id="IPR053842">
    <property type="entry name" value="NikA-like"/>
</dbReference>
<evidence type="ECO:0000313" key="1">
    <source>
        <dbReference type="EMBL" id="WEK53468.1"/>
    </source>
</evidence>